<feature type="region of interest" description="Disordered" evidence="7">
    <location>
        <begin position="367"/>
        <end position="390"/>
    </location>
</feature>
<keyword evidence="5" id="KW-0408">Iron</keyword>
<keyword evidence="3" id="KW-0479">Metal-binding</keyword>
<evidence type="ECO:0000313" key="10">
    <source>
        <dbReference type="Proteomes" id="UP000789325"/>
    </source>
</evidence>
<dbReference type="PROSITE" id="PS51379">
    <property type="entry name" value="4FE4S_FER_2"/>
    <property type="match status" value="4"/>
</dbReference>
<dbReference type="Gene3D" id="3.30.70.20">
    <property type="match status" value="2"/>
</dbReference>
<feature type="domain" description="4Fe-4S ferredoxin-type" evidence="8">
    <location>
        <begin position="330"/>
        <end position="359"/>
    </location>
</feature>
<feature type="compositionally biased region" description="Basic and acidic residues" evidence="7">
    <location>
        <begin position="377"/>
        <end position="390"/>
    </location>
</feature>
<gene>
    <name evidence="9" type="ORF">K8V16_00730</name>
</gene>
<comment type="caution">
    <text evidence="9">The sequence shown here is derived from an EMBL/GenBank/DDBJ whole genome shotgun (WGS) entry which is preliminary data.</text>
</comment>
<evidence type="ECO:0000256" key="2">
    <source>
        <dbReference type="ARBA" id="ARBA00022485"/>
    </source>
</evidence>
<dbReference type="InterPro" id="IPR017896">
    <property type="entry name" value="4Fe4S_Fe-S-bd"/>
</dbReference>
<evidence type="ECO:0000256" key="1">
    <source>
        <dbReference type="ARBA" id="ARBA00022448"/>
    </source>
</evidence>
<evidence type="ECO:0000256" key="4">
    <source>
        <dbReference type="ARBA" id="ARBA00022982"/>
    </source>
</evidence>
<evidence type="ECO:0000256" key="3">
    <source>
        <dbReference type="ARBA" id="ARBA00022723"/>
    </source>
</evidence>
<keyword evidence="2" id="KW-0004">4Fe-4S</keyword>
<dbReference type="AlphaFoldDB" id="A0A9D2VHY4"/>
<keyword evidence="1" id="KW-0813">Transport</keyword>
<organism evidence="9 10">
    <name type="scientific">Rubneribacter badeniensis</name>
    <dbReference type="NCBI Taxonomy" id="2070688"/>
    <lineage>
        <taxon>Bacteria</taxon>
        <taxon>Bacillati</taxon>
        <taxon>Actinomycetota</taxon>
        <taxon>Coriobacteriia</taxon>
        <taxon>Eggerthellales</taxon>
        <taxon>Eggerthellaceae</taxon>
        <taxon>Rubneribacter</taxon>
    </lineage>
</organism>
<evidence type="ECO:0000256" key="5">
    <source>
        <dbReference type="ARBA" id="ARBA00023004"/>
    </source>
</evidence>
<evidence type="ECO:0000256" key="7">
    <source>
        <dbReference type="SAM" id="MobiDB-lite"/>
    </source>
</evidence>
<proteinExistence type="predicted"/>
<reference evidence="9" key="2">
    <citation type="submission" date="2021-09" db="EMBL/GenBank/DDBJ databases">
        <authorList>
            <person name="Gilroy R."/>
        </authorList>
    </citation>
    <scope>NUCLEOTIDE SEQUENCE</scope>
    <source>
        <strain evidence="9">USAMLcec12-2067</strain>
    </source>
</reference>
<evidence type="ECO:0000256" key="6">
    <source>
        <dbReference type="ARBA" id="ARBA00023014"/>
    </source>
</evidence>
<name>A0A9D2VHY4_9ACTN</name>
<dbReference type="SUPFAM" id="SSF54862">
    <property type="entry name" value="4Fe-4S ferredoxins"/>
    <property type="match status" value="1"/>
</dbReference>
<reference evidence="9" key="1">
    <citation type="journal article" date="2021" name="PeerJ">
        <title>Extensive microbial diversity within the chicken gut microbiome revealed by metagenomics and culture.</title>
        <authorList>
            <person name="Gilroy R."/>
            <person name="Ravi A."/>
            <person name="Getino M."/>
            <person name="Pursley I."/>
            <person name="Horton D.L."/>
            <person name="Alikhan N.F."/>
            <person name="Baker D."/>
            <person name="Gharbi K."/>
            <person name="Hall N."/>
            <person name="Watson M."/>
            <person name="Adriaenssens E.M."/>
            <person name="Foster-Nyarko E."/>
            <person name="Jarju S."/>
            <person name="Secka A."/>
            <person name="Antonio M."/>
            <person name="Oren A."/>
            <person name="Chaudhuri R.R."/>
            <person name="La Ragione R."/>
            <person name="Hildebrand F."/>
            <person name="Pallen M.J."/>
        </authorList>
    </citation>
    <scope>NUCLEOTIDE SEQUENCE</scope>
    <source>
        <strain evidence="9">USAMLcec12-2067</strain>
    </source>
</reference>
<sequence length="390" mass="42104">MPEAADDRAERSSEQTEGGQERGGSGQIVVLRDFCVRVHGADCARCALACPHDAVSFQQDGRPAIDEDACTRCGICLGICDAFSSTRVTMIDVHARIRRIALRGEDVVLTCKENVFPGLEPAANVVVLPCLAALSPEFWTLVLSENVPVKVAADLSYCADCDRAGEMGEALYSHAIATAEEWSGGKVGFTDVIPEKENLVRDLASPEGLDRRSAFANLVGDVGDIATGKRRLRNSEVLQQFYERKERARARARLNLADGVQFNDFVPDGLTRKTMQPKRQLLLEAIDRDPSIAPRVPVAVSATDCALCENTLDCASACPTGARFPDPADGRLAFDARYCIGCGLCVPACTFGAVALVEATAELFLPDADGQGDENVETQRQETHEERKAL</sequence>
<dbReference type="InterPro" id="IPR050294">
    <property type="entry name" value="RnfB_subfamily"/>
</dbReference>
<feature type="domain" description="4Fe-4S ferredoxin-type" evidence="8">
    <location>
        <begin position="296"/>
        <end position="328"/>
    </location>
</feature>
<dbReference type="EMBL" id="DYZL01000014">
    <property type="protein sequence ID" value="HJH42305.1"/>
    <property type="molecule type" value="Genomic_DNA"/>
</dbReference>
<dbReference type="Proteomes" id="UP000789325">
    <property type="component" value="Unassembled WGS sequence"/>
</dbReference>
<feature type="domain" description="4Fe-4S ferredoxin-type" evidence="8">
    <location>
        <begin position="61"/>
        <end position="91"/>
    </location>
</feature>
<accession>A0A9D2VHY4</accession>
<evidence type="ECO:0000313" key="9">
    <source>
        <dbReference type="EMBL" id="HJH42305.1"/>
    </source>
</evidence>
<keyword evidence="4" id="KW-0249">Electron transport</keyword>
<dbReference type="GO" id="GO:0051539">
    <property type="term" value="F:4 iron, 4 sulfur cluster binding"/>
    <property type="evidence" value="ECO:0007669"/>
    <property type="project" value="UniProtKB-KW"/>
</dbReference>
<keyword evidence="6" id="KW-0411">Iron-sulfur</keyword>
<dbReference type="Pfam" id="PF12838">
    <property type="entry name" value="Fer4_7"/>
    <property type="match status" value="1"/>
</dbReference>
<dbReference type="PANTHER" id="PTHR42859:SF10">
    <property type="entry name" value="DIMETHYLSULFOXIDE REDUCTASE CHAIN B"/>
    <property type="match status" value="1"/>
</dbReference>
<feature type="compositionally biased region" description="Basic and acidic residues" evidence="7">
    <location>
        <begin position="1"/>
        <end position="14"/>
    </location>
</feature>
<feature type="domain" description="4Fe-4S ferredoxin-type" evidence="8">
    <location>
        <begin position="26"/>
        <end position="60"/>
    </location>
</feature>
<dbReference type="PANTHER" id="PTHR42859">
    <property type="entry name" value="OXIDOREDUCTASE"/>
    <property type="match status" value="1"/>
</dbReference>
<protein>
    <submittedName>
        <fullName evidence="9">4Fe-4S binding protein</fullName>
    </submittedName>
</protein>
<evidence type="ECO:0000259" key="8">
    <source>
        <dbReference type="PROSITE" id="PS51379"/>
    </source>
</evidence>
<dbReference type="GO" id="GO:0046872">
    <property type="term" value="F:metal ion binding"/>
    <property type="evidence" value="ECO:0007669"/>
    <property type="project" value="UniProtKB-KW"/>
</dbReference>
<feature type="region of interest" description="Disordered" evidence="7">
    <location>
        <begin position="1"/>
        <end position="24"/>
    </location>
</feature>